<keyword evidence="2 6" id="KW-0698">rRNA processing</keyword>
<feature type="binding site" evidence="6">
    <location>
        <position position="126"/>
    </location>
    <ligand>
        <name>S-adenosyl-L-methionine</name>
        <dbReference type="ChEBI" id="CHEBI:59789"/>
    </ligand>
</feature>
<keyword evidence="9" id="KW-1185">Reference proteome</keyword>
<feature type="region of interest" description="Disordered" evidence="7">
    <location>
        <begin position="310"/>
        <end position="343"/>
    </location>
</feature>
<comment type="similarity">
    <text evidence="1 6">Belongs to the methyltransferase superfamily. RsmH family.</text>
</comment>
<reference evidence="8 9" key="1">
    <citation type="submission" date="2016-10" db="EMBL/GenBank/DDBJ databases">
        <authorList>
            <person name="de Groot N.N."/>
        </authorList>
    </citation>
    <scope>NUCLEOTIDE SEQUENCE [LARGE SCALE GENOMIC DNA]</scope>
    <source>
        <strain evidence="8 9">CGMCC 1.11030</strain>
    </source>
</reference>
<proteinExistence type="inferred from homology"/>
<dbReference type="Gene3D" id="3.40.50.150">
    <property type="entry name" value="Vaccinia Virus protein VP39"/>
    <property type="match status" value="1"/>
</dbReference>
<keyword evidence="4 6" id="KW-0808">Transferase</keyword>
<evidence type="ECO:0000313" key="8">
    <source>
        <dbReference type="EMBL" id="SFH77515.1"/>
    </source>
</evidence>
<dbReference type="GO" id="GO:0071424">
    <property type="term" value="F:rRNA (cytosine-N4-)-methyltransferase activity"/>
    <property type="evidence" value="ECO:0007669"/>
    <property type="project" value="UniProtKB-UniRule"/>
</dbReference>
<evidence type="ECO:0000256" key="6">
    <source>
        <dbReference type="HAMAP-Rule" id="MF_01007"/>
    </source>
</evidence>
<protein>
    <recommendedName>
        <fullName evidence="6">Ribosomal RNA small subunit methyltransferase H</fullName>
        <ecNumber evidence="6">2.1.1.199</ecNumber>
    </recommendedName>
    <alternativeName>
        <fullName evidence="6">16S rRNA m(4)C1402 methyltransferase</fullName>
    </alternativeName>
    <alternativeName>
        <fullName evidence="6">rRNA (cytosine-N(4)-)-methyltransferase RsmH</fullName>
    </alternativeName>
</protein>
<dbReference type="SUPFAM" id="SSF53335">
    <property type="entry name" value="S-adenosyl-L-methionine-dependent methyltransferases"/>
    <property type="match status" value="1"/>
</dbReference>
<comment type="function">
    <text evidence="6">Specifically methylates the N4 position of cytidine in position 1402 (C1402) of 16S rRNA.</text>
</comment>
<evidence type="ECO:0000256" key="5">
    <source>
        <dbReference type="ARBA" id="ARBA00022691"/>
    </source>
</evidence>
<dbReference type="NCBIfam" id="TIGR00006">
    <property type="entry name" value="16S rRNA (cytosine(1402)-N(4))-methyltransferase RsmH"/>
    <property type="match status" value="1"/>
</dbReference>
<dbReference type="CDD" id="cd02440">
    <property type="entry name" value="AdoMet_MTases"/>
    <property type="match status" value="1"/>
</dbReference>
<dbReference type="InterPro" id="IPR029063">
    <property type="entry name" value="SAM-dependent_MTases_sf"/>
</dbReference>
<keyword evidence="3 6" id="KW-0489">Methyltransferase</keyword>
<dbReference type="GO" id="GO:0070475">
    <property type="term" value="P:rRNA base methylation"/>
    <property type="evidence" value="ECO:0007669"/>
    <property type="project" value="UniProtKB-UniRule"/>
</dbReference>
<feature type="region of interest" description="Disordered" evidence="7">
    <location>
        <begin position="1"/>
        <end position="20"/>
    </location>
</feature>
<feature type="binding site" evidence="6">
    <location>
        <position position="71"/>
    </location>
    <ligand>
        <name>S-adenosyl-L-methionine</name>
        <dbReference type="ChEBI" id="CHEBI:59789"/>
    </ligand>
</feature>
<feature type="binding site" evidence="6">
    <location>
        <begin position="53"/>
        <end position="55"/>
    </location>
    <ligand>
        <name>S-adenosyl-L-methionine</name>
        <dbReference type="ChEBI" id="CHEBI:59789"/>
    </ligand>
</feature>
<dbReference type="Gene3D" id="1.10.150.170">
    <property type="entry name" value="Putative methyltransferase TM0872, insert domain"/>
    <property type="match status" value="1"/>
</dbReference>
<evidence type="ECO:0000256" key="3">
    <source>
        <dbReference type="ARBA" id="ARBA00022603"/>
    </source>
</evidence>
<name>A0A1I3CSM8_9RHOB</name>
<dbReference type="EMBL" id="FOQH01000002">
    <property type="protein sequence ID" value="SFH77515.1"/>
    <property type="molecule type" value="Genomic_DNA"/>
</dbReference>
<accession>A0A1I3CSM8</accession>
<keyword evidence="5 6" id="KW-0949">S-adenosyl-L-methionine</keyword>
<dbReference type="STRING" id="1114924.SAMN05216258_102189"/>
<dbReference type="PANTHER" id="PTHR11265">
    <property type="entry name" value="S-ADENOSYL-METHYLTRANSFERASE MRAW"/>
    <property type="match status" value="1"/>
</dbReference>
<gene>
    <name evidence="6" type="primary">rsmH</name>
    <name evidence="8" type="ORF">SAMN05216258_102189</name>
</gene>
<evidence type="ECO:0000256" key="7">
    <source>
        <dbReference type="SAM" id="MobiDB-lite"/>
    </source>
</evidence>
<comment type="subcellular location">
    <subcellularLocation>
        <location evidence="6">Cytoplasm</location>
    </subcellularLocation>
</comment>
<comment type="catalytic activity">
    <reaction evidence="6">
        <text>cytidine(1402) in 16S rRNA + S-adenosyl-L-methionine = N(4)-methylcytidine(1402) in 16S rRNA + S-adenosyl-L-homocysteine + H(+)</text>
        <dbReference type="Rhea" id="RHEA:42928"/>
        <dbReference type="Rhea" id="RHEA-COMP:10286"/>
        <dbReference type="Rhea" id="RHEA-COMP:10287"/>
        <dbReference type="ChEBI" id="CHEBI:15378"/>
        <dbReference type="ChEBI" id="CHEBI:57856"/>
        <dbReference type="ChEBI" id="CHEBI:59789"/>
        <dbReference type="ChEBI" id="CHEBI:74506"/>
        <dbReference type="ChEBI" id="CHEBI:82748"/>
        <dbReference type="EC" id="2.1.1.199"/>
    </reaction>
</comment>
<dbReference type="PIRSF" id="PIRSF004486">
    <property type="entry name" value="MraW"/>
    <property type="match status" value="1"/>
</dbReference>
<feature type="binding site" evidence="6">
    <location>
        <position position="98"/>
    </location>
    <ligand>
        <name>S-adenosyl-L-methionine</name>
        <dbReference type="ChEBI" id="CHEBI:59789"/>
    </ligand>
</feature>
<feature type="binding site" evidence="6">
    <location>
        <position position="119"/>
    </location>
    <ligand>
        <name>S-adenosyl-L-methionine</name>
        <dbReference type="ChEBI" id="CHEBI:59789"/>
    </ligand>
</feature>
<evidence type="ECO:0000256" key="4">
    <source>
        <dbReference type="ARBA" id="ARBA00022679"/>
    </source>
</evidence>
<evidence type="ECO:0000313" key="9">
    <source>
        <dbReference type="Proteomes" id="UP000199377"/>
    </source>
</evidence>
<organism evidence="8 9">
    <name type="scientific">Albimonas pacifica</name>
    <dbReference type="NCBI Taxonomy" id="1114924"/>
    <lineage>
        <taxon>Bacteria</taxon>
        <taxon>Pseudomonadati</taxon>
        <taxon>Pseudomonadota</taxon>
        <taxon>Alphaproteobacteria</taxon>
        <taxon>Rhodobacterales</taxon>
        <taxon>Paracoccaceae</taxon>
        <taxon>Albimonas</taxon>
    </lineage>
</organism>
<dbReference type="AlphaFoldDB" id="A0A1I3CSM8"/>
<dbReference type="Pfam" id="PF01795">
    <property type="entry name" value="Methyltransf_5"/>
    <property type="match status" value="1"/>
</dbReference>
<dbReference type="InterPro" id="IPR002903">
    <property type="entry name" value="RsmH"/>
</dbReference>
<dbReference type="GO" id="GO:0005737">
    <property type="term" value="C:cytoplasm"/>
    <property type="evidence" value="ECO:0007669"/>
    <property type="project" value="UniProtKB-SubCell"/>
</dbReference>
<evidence type="ECO:0000256" key="1">
    <source>
        <dbReference type="ARBA" id="ARBA00010396"/>
    </source>
</evidence>
<keyword evidence="6" id="KW-0963">Cytoplasm</keyword>
<feature type="compositionally biased region" description="Basic residues" evidence="7">
    <location>
        <begin position="318"/>
        <end position="328"/>
    </location>
</feature>
<dbReference type="EC" id="2.1.1.199" evidence="6"/>
<dbReference type="OrthoDB" id="9806637at2"/>
<dbReference type="InterPro" id="IPR023397">
    <property type="entry name" value="SAM-dep_MeTrfase_MraW_recog"/>
</dbReference>
<sequence length="358" mass="37002">MLPADRPRGPIAPPPASTAPGQGHLPVLLAEVLAALDPAQAKGAILDGTLGDGGYTRAILDAGAPRVVAVDRDPSALLRARAWAGAYGDRLALVEGRFGDLDALAEQAGAAPLAGVVLDIGVSSMQLDEPGRGFSFLRDGPLDMRMEGAEADGPSAADLVNTLPEAALADILFQYGEERASRRIAKAIAAAREAGPIRTTLALAEIISACLPRAKPGQPHPATRSFQALRIAVNDELGELARALAAAERALAPGGVLAVVTFHSLEDRVVKRWFAARSGGAGGGGSRHAPVEETAAPRFDLLSRRPVEAGEAELARNPRARSARLRAGRRTDAPAAPMDPHGLGLPGLTVATLKEVGR</sequence>
<evidence type="ECO:0000256" key="2">
    <source>
        <dbReference type="ARBA" id="ARBA00022552"/>
    </source>
</evidence>
<dbReference type="SUPFAM" id="SSF81799">
    <property type="entry name" value="Putative methyltransferase TM0872, insert domain"/>
    <property type="match status" value="1"/>
</dbReference>
<dbReference type="PANTHER" id="PTHR11265:SF0">
    <property type="entry name" value="12S RRNA N4-METHYLCYTIDINE METHYLTRANSFERASE"/>
    <property type="match status" value="1"/>
</dbReference>
<dbReference type="HAMAP" id="MF_01007">
    <property type="entry name" value="16SrRNA_methyltr_H"/>
    <property type="match status" value="1"/>
</dbReference>
<dbReference type="Proteomes" id="UP000199377">
    <property type="component" value="Unassembled WGS sequence"/>
</dbReference>